<evidence type="ECO:0000313" key="2">
    <source>
        <dbReference type="EMBL" id="KAG0148841.1"/>
    </source>
</evidence>
<dbReference type="AlphaFoldDB" id="A0A9P6NKS0"/>
<name>A0A9P6NKS0_9BASI</name>
<evidence type="ECO:0000313" key="3">
    <source>
        <dbReference type="Proteomes" id="UP000886653"/>
    </source>
</evidence>
<dbReference type="Proteomes" id="UP000886653">
    <property type="component" value="Unassembled WGS sequence"/>
</dbReference>
<dbReference type="SUPFAM" id="SSF50249">
    <property type="entry name" value="Nucleic acid-binding proteins"/>
    <property type="match status" value="1"/>
</dbReference>
<evidence type="ECO:0000256" key="1">
    <source>
        <dbReference type="SAM" id="MobiDB-lite"/>
    </source>
</evidence>
<evidence type="ECO:0008006" key="4">
    <source>
        <dbReference type="Google" id="ProtNLM"/>
    </source>
</evidence>
<gene>
    <name evidence="2" type="ORF">CROQUDRAFT_654459</name>
</gene>
<dbReference type="OrthoDB" id="2501547at2759"/>
<feature type="compositionally biased region" description="Polar residues" evidence="1">
    <location>
        <begin position="181"/>
        <end position="195"/>
    </location>
</feature>
<organism evidence="2 3">
    <name type="scientific">Cronartium quercuum f. sp. fusiforme G11</name>
    <dbReference type="NCBI Taxonomy" id="708437"/>
    <lineage>
        <taxon>Eukaryota</taxon>
        <taxon>Fungi</taxon>
        <taxon>Dikarya</taxon>
        <taxon>Basidiomycota</taxon>
        <taxon>Pucciniomycotina</taxon>
        <taxon>Pucciniomycetes</taxon>
        <taxon>Pucciniales</taxon>
        <taxon>Coleosporiaceae</taxon>
        <taxon>Cronartium</taxon>
    </lineage>
</organism>
<feature type="compositionally biased region" description="Polar residues" evidence="1">
    <location>
        <begin position="216"/>
        <end position="232"/>
    </location>
</feature>
<keyword evidence="3" id="KW-1185">Reference proteome</keyword>
<comment type="caution">
    <text evidence="2">The sequence shown here is derived from an EMBL/GenBank/DDBJ whole genome shotgun (WGS) entry which is preliminary data.</text>
</comment>
<reference evidence="2" key="1">
    <citation type="submission" date="2013-11" db="EMBL/GenBank/DDBJ databases">
        <title>Genome sequence of the fusiform rust pathogen reveals effectors for host alternation and coevolution with pine.</title>
        <authorList>
            <consortium name="DOE Joint Genome Institute"/>
            <person name="Smith K."/>
            <person name="Pendleton A."/>
            <person name="Kubisiak T."/>
            <person name="Anderson C."/>
            <person name="Salamov A."/>
            <person name="Aerts A."/>
            <person name="Riley R."/>
            <person name="Clum A."/>
            <person name="Lindquist E."/>
            <person name="Ence D."/>
            <person name="Campbell M."/>
            <person name="Kronenberg Z."/>
            <person name="Feau N."/>
            <person name="Dhillon B."/>
            <person name="Hamelin R."/>
            <person name="Burleigh J."/>
            <person name="Smith J."/>
            <person name="Yandell M."/>
            <person name="Nelson C."/>
            <person name="Grigoriev I."/>
            <person name="Davis J."/>
        </authorList>
    </citation>
    <scope>NUCLEOTIDE SEQUENCE</scope>
    <source>
        <strain evidence="2">G11</strain>
    </source>
</reference>
<sequence>MADPTYLKGVLTDLRVNSDLTAIFLQLEHPRDPCDESQEDPADSRFKGPLHSVRFAGDWVKFLREDLELAWEIHIDLNHFNPSWNSFEDRWEFNSGIQADLLVQDTEDLWYMKKIQLGSSSIKPMRLPPGSLTSRACTTHPHRFTPTQSDSHAPRTVKRSPSMDVKFNLPDSKNKRPRMSNVLSTNDATRTSRPASPNEEVSRDPSESQAFEPAYSSKSDIQSYTPNRGSQFPQPPGSLAMPPATNLSVKDQTPRVPSFMTLNQVENARNAPNLVVNVMGLISHKKSDTCERSNYGTRDYKMTLYLKDASSPASSHHVTCNLFWRTEDACPVWTKANWTVMFLWNVRKRNSDKYDTQIIGASGNFGWALWAPSAFGSAEMLDFGMADPKLIPTCYLNPEGSRSLKRKAAALHAKLYGSQSTNLTTSLAKDQLKPSIAKRISELKMPEPHKVSLCVELIDVWQDGRGNYRLTVTDYTLNTNIVHPPIDWVDDPHARPLSRLHVEHGGTLENWQITSGRTFFIYVSPSIITQLYRHLRPERASQSPGPHDVRDAMRGRYVRLDQVVIRSRGTGGLYGLIEIFPPENHHEDEAPMEAEAVIGQEDFTAPIQMSVLPPPPHHCIELAPLHIARKKWLQDLGQDS</sequence>
<proteinExistence type="predicted"/>
<feature type="region of interest" description="Disordered" evidence="1">
    <location>
        <begin position="126"/>
        <end position="246"/>
    </location>
</feature>
<accession>A0A9P6NKS0</accession>
<protein>
    <recommendedName>
        <fullName evidence="4">Protection of telomeres protein 1</fullName>
    </recommendedName>
</protein>
<dbReference type="EMBL" id="MU167233">
    <property type="protein sequence ID" value="KAG0148841.1"/>
    <property type="molecule type" value="Genomic_DNA"/>
</dbReference>
<dbReference type="InterPro" id="IPR012340">
    <property type="entry name" value="NA-bd_OB-fold"/>
</dbReference>
<dbReference type="Gene3D" id="2.40.50.140">
    <property type="entry name" value="Nucleic acid-binding proteins"/>
    <property type="match status" value="1"/>
</dbReference>